<accession>A0A7W8DPQ7</accession>
<evidence type="ECO:0000313" key="2">
    <source>
        <dbReference type="EMBL" id="MBB5037415.1"/>
    </source>
</evidence>
<dbReference type="InterPro" id="IPR031876">
    <property type="entry name" value="DUF4760"/>
</dbReference>
<dbReference type="Proteomes" id="UP000534294">
    <property type="component" value="Unassembled WGS sequence"/>
</dbReference>
<keyword evidence="3" id="KW-1185">Reference proteome</keyword>
<name>A0A7W8DPQ7_9BACT</name>
<protein>
    <submittedName>
        <fullName evidence="2">Uncharacterized protein</fullName>
    </submittedName>
</protein>
<organism evidence="2 3">
    <name type="scientific">Prosthecobacter dejongeii</name>
    <dbReference type="NCBI Taxonomy" id="48465"/>
    <lineage>
        <taxon>Bacteria</taxon>
        <taxon>Pseudomonadati</taxon>
        <taxon>Verrucomicrobiota</taxon>
        <taxon>Verrucomicrobiia</taxon>
        <taxon>Verrucomicrobiales</taxon>
        <taxon>Verrucomicrobiaceae</taxon>
        <taxon>Prosthecobacter</taxon>
    </lineage>
</organism>
<evidence type="ECO:0000256" key="1">
    <source>
        <dbReference type="SAM" id="MobiDB-lite"/>
    </source>
</evidence>
<evidence type="ECO:0000313" key="3">
    <source>
        <dbReference type="Proteomes" id="UP000534294"/>
    </source>
</evidence>
<feature type="region of interest" description="Disordered" evidence="1">
    <location>
        <begin position="289"/>
        <end position="310"/>
    </location>
</feature>
<comment type="caution">
    <text evidence="2">The sequence shown here is derived from an EMBL/GenBank/DDBJ whole genome shotgun (WGS) entry which is preliminary data.</text>
</comment>
<sequence length="340" mass="38483">MKKLLKIHRLLPHLTLLVAIAAFGLEVRTFQMTQVQWVAELKAQTLQAQRERAHSLWDDWERVLTAEVNHDFKRLMKWLSSYPAQWSNASPEERQSYADWLKLFITASSLDTHSYEKLLANIPGHVRQAFLPKDKKATLTIAEIERVRRSTLACLNLTEKICVAYIYGMADREILDYAFRGAVVNMTADAHLFIQVWRSEDGRGIPDAWQAITDMVNAPGGAWHVDNQPAVKTMQADVLQHALEAQSGSLKRRASVSPKGSPQKLLAPQMEPVNGMRTKRVEKLIAPQGDNIRATPTKPQEPLVAPQPLPPVHLMEKEGEKKLIAPQLSIQRKSQEFAVR</sequence>
<dbReference type="AlphaFoldDB" id="A0A7W8DPQ7"/>
<reference evidence="2 3" key="1">
    <citation type="submission" date="2020-08" db="EMBL/GenBank/DDBJ databases">
        <title>Genomic Encyclopedia of Type Strains, Phase IV (KMG-IV): sequencing the most valuable type-strain genomes for metagenomic binning, comparative biology and taxonomic classification.</title>
        <authorList>
            <person name="Goeker M."/>
        </authorList>
    </citation>
    <scope>NUCLEOTIDE SEQUENCE [LARGE SCALE GENOMIC DNA]</scope>
    <source>
        <strain evidence="2 3">DSM 12251</strain>
    </source>
</reference>
<gene>
    <name evidence="2" type="ORF">HNQ64_001664</name>
</gene>
<dbReference type="EMBL" id="JACHIF010000003">
    <property type="protein sequence ID" value="MBB5037415.1"/>
    <property type="molecule type" value="Genomic_DNA"/>
</dbReference>
<dbReference type="Pfam" id="PF15956">
    <property type="entry name" value="DUF4760"/>
    <property type="match status" value="1"/>
</dbReference>
<proteinExistence type="predicted"/>
<dbReference type="RefSeq" id="WP_184207300.1">
    <property type="nucleotide sequence ID" value="NZ_JACHIF010000003.1"/>
</dbReference>